<dbReference type="EMBL" id="CCKQ01006968">
    <property type="protein sequence ID" value="CDW78305.1"/>
    <property type="molecule type" value="Genomic_DNA"/>
</dbReference>
<dbReference type="InParanoid" id="A0A078A7R8"/>
<proteinExistence type="predicted"/>
<evidence type="ECO:0000313" key="3">
    <source>
        <dbReference type="EMBL" id="CDW78305.1"/>
    </source>
</evidence>
<evidence type="ECO:0000259" key="2">
    <source>
        <dbReference type="Pfam" id="PF04059"/>
    </source>
</evidence>
<evidence type="ECO:0000256" key="1">
    <source>
        <dbReference type="ARBA" id="ARBA00022884"/>
    </source>
</evidence>
<dbReference type="OrthoDB" id="417481at2759"/>
<accession>A0A078A7R8</accession>
<dbReference type="AlphaFoldDB" id="A0A078A7R8"/>
<name>A0A078A7R8_STYLE</name>
<keyword evidence="4" id="KW-1185">Reference proteome</keyword>
<protein>
    <submittedName>
        <fullName evidence="3">Rna recognition motif 2 family protein</fullName>
    </submittedName>
</protein>
<dbReference type="Proteomes" id="UP000039865">
    <property type="component" value="Unassembled WGS sequence"/>
</dbReference>
<keyword evidence="1" id="KW-0694">RNA-binding</keyword>
<dbReference type="PANTHER" id="PTHR23189">
    <property type="entry name" value="RNA RECOGNITION MOTIF-CONTAINING"/>
    <property type="match status" value="1"/>
</dbReference>
<dbReference type="InterPro" id="IPR035979">
    <property type="entry name" value="RBD_domain_sf"/>
</dbReference>
<evidence type="ECO:0000313" key="4">
    <source>
        <dbReference type="Proteomes" id="UP000039865"/>
    </source>
</evidence>
<dbReference type="Pfam" id="PF04059">
    <property type="entry name" value="RRM_2"/>
    <property type="match status" value="1"/>
</dbReference>
<dbReference type="InterPro" id="IPR007201">
    <property type="entry name" value="Mei2-like_Rrm_C"/>
</dbReference>
<reference evidence="3 4" key="1">
    <citation type="submission" date="2014-06" db="EMBL/GenBank/DDBJ databases">
        <authorList>
            <person name="Swart Estienne"/>
        </authorList>
    </citation>
    <scope>NUCLEOTIDE SEQUENCE [LARGE SCALE GENOMIC DNA]</scope>
    <source>
        <strain evidence="3 4">130c</strain>
    </source>
</reference>
<organism evidence="3 4">
    <name type="scientific">Stylonychia lemnae</name>
    <name type="common">Ciliate</name>
    <dbReference type="NCBI Taxonomy" id="5949"/>
    <lineage>
        <taxon>Eukaryota</taxon>
        <taxon>Sar</taxon>
        <taxon>Alveolata</taxon>
        <taxon>Ciliophora</taxon>
        <taxon>Intramacronucleata</taxon>
        <taxon>Spirotrichea</taxon>
        <taxon>Stichotrichia</taxon>
        <taxon>Sporadotrichida</taxon>
        <taxon>Oxytrichidae</taxon>
        <taxon>Stylonychinae</taxon>
        <taxon>Stylonychia</taxon>
    </lineage>
</organism>
<feature type="domain" description="Mei2-like C-terminal RNA recognition motif" evidence="2">
    <location>
        <begin position="397"/>
        <end position="493"/>
    </location>
</feature>
<gene>
    <name evidence="3" type="primary">Contig14678.g15635</name>
    <name evidence="3" type="ORF">STYLEM_7281</name>
</gene>
<dbReference type="SUPFAM" id="SSF54928">
    <property type="entry name" value="RNA-binding domain, RBD"/>
    <property type="match status" value="1"/>
</dbReference>
<sequence length="511" mass="60323">MRNNFDAQFIQTVNLDSFSNVMDEKSQDQGHKSRARPRLPIFGIIEEVQLNEPLVFIRSLSFKRQTLILKKFKNRNQEQSIEYWLRTLLNQFGLWKCHFKQFLIELRNLIWLNFESDSKTGLRLILKSNSAFDQENNEKRVLILNCDTCDKSQTVSAFVTLLKYLRLKMIIQQSIETNKIQLVYKTESYLAMIIFEVILYFKNFGIPHIILAQSPHSEKQVSQNLDVGNSDENKQLQENQLDFQDKKSQKKQFFIVKKIKQKGNHHIWENLVYRPKNQSSTESSSIDNEERHTPVESYLQTKDYAKLFEESQLQKEVQMKQEEKAPKVCYAEGYHQSSTAQQDSSLIPIPKNANLKENYKVVIPRSCKELGIKARNYSDNEIRQFNVVMSKINQDGRTSLMIKNIPNKYSVKMLKETIEMTHKSKYDFLYLPIDFQNKCNVGYAFINMKSIDFVKSFYLRFNGNKWEYFNSEKICEITYARLQGLHSLKKHFQTSSIRIQRDQKLKPVILN</sequence>
<dbReference type="GO" id="GO:0003723">
    <property type="term" value="F:RNA binding"/>
    <property type="evidence" value="ECO:0007669"/>
    <property type="project" value="UniProtKB-KW"/>
</dbReference>